<organism evidence="1 2">
    <name type="scientific">Oedothorax gibbosus</name>
    <dbReference type="NCBI Taxonomy" id="931172"/>
    <lineage>
        <taxon>Eukaryota</taxon>
        <taxon>Metazoa</taxon>
        <taxon>Ecdysozoa</taxon>
        <taxon>Arthropoda</taxon>
        <taxon>Chelicerata</taxon>
        <taxon>Arachnida</taxon>
        <taxon>Araneae</taxon>
        <taxon>Araneomorphae</taxon>
        <taxon>Entelegynae</taxon>
        <taxon>Araneoidea</taxon>
        <taxon>Linyphiidae</taxon>
        <taxon>Erigoninae</taxon>
        <taxon>Oedothorax</taxon>
    </lineage>
</organism>
<evidence type="ECO:0000313" key="2">
    <source>
        <dbReference type="Proteomes" id="UP000827092"/>
    </source>
</evidence>
<protein>
    <submittedName>
        <fullName evidence="1">Uncharacterized protein</fullName>
    </submittedName>
</protein>
<proteinExistence type="predicted"/>
<evidence type="ECO:0000313" key="1">
    <source>
        <dbReference type="EMBL" id="KAG8174052.1"/>
    </source>
</evidence>
<dbReference type="Proteomes" id="UP000827092">
    <property type="component" value="Unassembled WGS sequence"/>
</dbReference>
<dbReference type="EMBL" id="JAFNEN010001338">
    <property type="protein sequence ID" value="KAG8174052.1"/>
    <property type="molecule type" value="Genomic_DNA"/>
</dbReference>
<feature type="non-terminal residue" evidence="1">
    <location>
        <position position="611"/>
    </location>
</feature>
<accession>A0AAV6TQB7</accession>
<comment type="caution">
    <text evidence="1">The sequence shown here is derived from an EMBL/GenBank/DDBJ whole genome shotgun (WGS) entry which is preliminary data.</text>
</comment>
<sequence>MTSSSPELFRFSNKEDYSNVSSDVWKISTPSLSWSIILSYLISSEELSSWTTNYELLSEVKSLKGLRKINNTNLQFDENSIRNSVQEFNPFLRNPSIYSDKQATVLLKLVHLKLCSFAIENATRNDEFLIKAAAKMLKCQIVVITDCSGTTNVTSYGEVLEERVPKLVLFLKKEIENGAESVVEYAFGMNLQHSASLRSDAMKYLFGKAEVDCDDICQIEEKYKELQETCIPFNDNFLLGILADWKHIVPNIYRTPYIAWELASAGFNTDPCYSEIGGLSAFGFCLIHKNSQLFRMLYNYAVNNFVKCSDSVRNPSKNIVEFLKAVSLSLKRDHDIISKVNENDSCGVVYKNSFKTIREILYFNEYQSNCVEEMYKILETETQIETQRKRIVLSILSEYLLYFYCQSNVNPNLYEDHVENIYYYENIDSFTCLLFFDKILFLNPGPNFEIFKNTVQNLFMTVLSYNTFSNCKDQLEITNEKCSECEFTSSNIVRNVISFDHRKSLKVFLQQYIENLKKDRTDDLPDINETLRNVRLCLQDFPDITDEILTTRLMKYLKTAIEFRFDEEDEDFVDALLVFERTLQVIGETLHSSAQSKSVVGHLISSCFPNE</sequence>
<name>A0AAV6TQB7_9ARAC</name>
<dbReference type="AlphaFoldDB" id="A0AAV6TQB7"/>
<reference evidence="1 2" key="1">
    <citation type="journal article" date="2022" name="Nat. Ecol. Evol.">
        <title>A masculinizing supergene underlies an exaggerated male reproductive morph in a spider.</title>
        <authorList>
            <person name="Hendrickx F."/>
            <person name="De Corte Z."/>
            <person name="Sonet G."/>
            <person name="Van Belleghem S.M."/>
            <person name="Kostlbacher S."/>
            <person name="Vangestel C."/>
        </authorList>
    </citation>
    <scope>NUCLEOTIDE SEQUENCE [LARGE SCALE GENOMIC DNA]</scope>
    <source>
        <strain evidence="1">W744_W776</strain>
    </source>
</reference>
<gene>
    <name evidence="1" type="ORF">JTE90_009149</name>
</gene>
<keyword evidence="2" id="KW-1185">Reference proteome</keyword>